<comment type="caution">
    <text evidence="1">The sequence shown here is derived from an EMBL/GenBank/DDBJ whole genome shotgun (WGS) entry which is preliminary data.</text>
</comment>
<evidence type="ECO:0000313" key="2">
    <source>
        <dbReference type="Proteomes" id="UP001229421"/>
    </source>
</evidence>
<dbReference type="Proteomes" id="UP001229421">
    <property type="component" value="Unassembled WGS sequence"/>
</dbReference>
<proteinExistence type="predicted"/>
<sequence>MTSLRRGREQKAVSTEQDRVVVILEVVVGAGFIVNKVKFGLGVGVMMVGAGGVDGVDLGLEGGVVAVGGDVVVVGSDVVGLNTLIAIKNCSCFFIDVSLFTIIFKDEINLFWVVNIFTTSS</sequence>
<evidence type="ECO:0000313" key="1">
    <source>
        <dbReference type="EMBL" id="KAK1415697.1"/>
    </source>
</evidence>
<protein>
    <submittedName>
        <fullName evidence="1">Uncharacterized protein</fullName>
    </submittedName>
</protein>
<keyword evidence="2" id="KW-1185">Reference proteome</keyword>
<gene>
    <name evidence="1" type="ORF">QVD17_31482</name>
</gene>
<dbReference type="AlphaFoldDB" id="A0AAD8NNW3"/>
<accession>A0AAD8NNW3</accession>
<name>A0AAD8NNW3_TARER</name>
<reference evidence="1" key="1">
    <citation type="journal article" date="2023" name="bioRxiv">
        <title>Improved chromosome-level genome assembly for marigold (Tagetes erecta).</title>
        <authorList>
            <person name="Jiang F."/>
            <person name="Yuan L."/>
            <person name="Wang S."/>
            <person name="Wang H."/>
            <person name="Xu D."/>
            <person name="Wang A."/>
            <person name="Fan W."/>
        </authorList>
    </citation>
    <scope>NUCLEOTIDE SEQUENCE</scope>
    <source>
        <strain evidence="1">WSJ</strain>
        <tissue evidence="1">Leaf</tissue>
    </source>
</reference>
<organism evidence="1 2">
    <name type="scientific">Tagetes erecta</name>
    <name type="common">African marigold</name>
    <dbReference type="NCBI Taxonomy" id="13708"/>
    <lineage>
        <taxon>Eukaryota</taxon>
        <taxon>Viridiplantae</taxon>
        <taxon>Streptophyta</taxon>
        <taxon>Embryophyta</taxon>
        <taxon>Tracheophyta</taxon>
        <taxon>Spermatophyta</taxon>
        <taxon>Magnoliopsida</taxon>
        <taxon>eudicotyledons</taxon>
        <taxon>Gunneridae</taxon>
        <taxon>Pentapetalae</taxon>
        <taxon>asterids</taxon>
        <taxon>campanulids</taxon>
        <taxon>Asterales</taxon>
        <taxon>Asteraceae</taxon>
        <taxon>Asteroideae</taxon>
        <taxon>Heliantheae alliance</taxon>
        <taxon>Tageteae</taxon>
        <taxon>Tagetes</taxon>
    </lineage>
</organism>
<dbReference type="EMBL" id="JAUHHV010000008">
    <property type="protein sequence ID" value="KAK1415697.1"/>
    <property type="molecule type" value="Genomic_DNA"/>
</dbReference>